<evidence type="ECO:0000313" key="2">
    <source>
        <dbReference type="Proteomes" id="UP001277972"/>
    </source>
</evidence>
<keyword evidence="2" id="KW-1185">Reference proteome</keyword>
<dbReference type="EMBL" id="JAWZSR010000003">
    <property type="protein sequence ID" value="MDX8045750.1"/>
    <property type="molecule type" value="Genomic_DNA"/>
</dbReference>
<organism evidence="1 2">
    <name type="scientific">Gracilibacillus pellucidus</name>
    <dbReference type="NCBI Taxonomy" id="3095368"/>
    <lineage>
        <taxon>Bacteria</taxon>
        <taxon>Bacillati</taxon>
        <taxon>Bacillota</taxon>
        <taxon>Bacilli</taxon>
        <taxon>Bacillales</taxon>
        <taxon>Bacillaceae</taxon>
        <taxon>Gracilibacillus</taxon>
    </lineage>
</organism>
<dbReference type="Proteomes" id="UP001277972">
    <property type="component" value="Unassembled WGS sequence"/>
</dbReference>
<sequence>MEQTIVNLQEYSPEWKKQFDLEKEQLVTVLMPQVIAIEHIGSTSVEGIMAKPIIDILVGMKDLREVHDFVQPLKKLGYEYVPKQELKDRRFFRKGEWGKGTVHLHICEFGSSEWIEKILFRDYLRSHTEAAKEYEEMKKKLAFSYKYERQTYTKKKEPFIKRIIEKART</sequence>
<protein>
    <submittedName>
        <fullName evidence="1">GrpB family protein</fullName>
    </submittedName>
</protein>
<gene>
    <name evidence="1" type="ORF">SH601_07080</name>
</gene>
<accession>A0ACC6M443</accession>
<evidence type="ECO:0000313" key="1">
    <source>
        <dbReference type="EMBL" id="MDX8045750.1"/>
    </source>
</evidence>
<comment type="caution">
    <text evidence="1">The sequence shown here is derived from an EMBL/GenBank/DDBJ whole genome shotgun (WGS) entry which is preliminary data.</text>
</comment>
<reference evidence="1" key="1">
    <citation type="submission" date="2023-11" db="EMBL/GenBank/DDBJ databases">
        <title>Gracilibacillus pellucida a moderately halophilic bacterium isolated from saline soil in Xinjiang province.</title>
        <authorList>
            <person name="Zhang Z."/>
            <person name="Tan F."/>
            <person name="Wang Y."/>
            <person name="Xia M."/>
        </authorList>
    </citation>
    <scope>NUCLEOTIDE SEQUENCE</scope>
    <source>
        <strain evidence="1">S3-1-1</strain>
    </source>
</reference>
<name>A0ACC6M443_9BACI</name>
<proteinExistence type="predicted"/>